<accession>A0A6G1X1F8</accession>
<name>A0A6G1X1F8_9BACI</name>
<dbReference type="PANTHER" id="PTHR12788:SF10">
    <property type="entry name" value="PROTEIN-TYROSINE SULFOTRANSFERASE"/>
    <property type="match status" value="1"/>
</dbReference>
<comment type="caution">
    <text evidence="2">The sequence shown here is derived from an EMBL/GenBank/DDBJ whole genome shotgun (WGS) entry which is preliminary data.</text>
</comment>
<keyword evidence="1" id="KW-0808">Transferase</keyword>
<evidence type="ECO:0000313" key="2">
    <source>
        <dbReference type="EMBL" id="MRG84779.1"/>
    </source>
</evidence>
<dbReference type="PANTHER" id="PTHR12788">
    <property type="entry name" value="PROTEIN-TYROSINE SULFOTRANSFERASE 2"/>
    <property type="match status" value="1"/>
</dbReference>
<proteinExistence type="predicted"/>
<evidence type="ECO:0008006" key="4">
    <source>
        <dbReference type="Google" id="ProtNLM"/>
    </source>
</evidence>
<dbReference type="GO" id="GO:0008476">
    <property type="term" value="F:protein-tyrosine sulfotransferase activity"/>
    <property type="evidence" value="ECO:0007669"/>
    <property type="project" value="InterPro"/>
</dbReference>
<protein>
    <recommendedName>
        <fullName evidence="4">Sulfotransferase</fullName>
    </recommendedName>
</protein>
<dbReference type="InterPro" id="IPR027417">
    <property type="entry name" value="P-loop_NTPase"/>
</dbReference>
<dbReference type="Proteomes" id="UP000480185">
    <property type="component" value="Unassembled WGS sequence"/>
</dbReference>
<organism evidence="2 3">
    <name type="scientific">Salinibacillus xinjiangensis</name>
    <dbReference type="NCBI Taxonomy" id="1229268"/>
    <lineage>
        <taxon>Bacteria</taxon>
        <taxon>Bacillati</taxon>
        <taxon>Bacillota</taxon>
        <taxon>Bacilli</taxon>
        <taxon>Bacillales</taxon>
        <taxon>Bacillaceae</taxon>
        <taxon>Salinibacillus</taxon>
    </lineage>
</organism>
<evidence type="ECO:0000256" key="1">
    <source>
        <dbReference type="ARBA" id="ARBA00022679"/>
    </source>
</evidence>
<dbReference type="Pfam" id="PF13469">
    <property type="entry name" value="Sulfotransfer_3"/>
    <property type="match status" value="1"/>
</dbReference>
<dbReference type="AlphaFoldDB" id="A0A6G1X1F8"/>
<keyword evidence="3" id="KW-1185">Reference proteome</keyword>
<dbReference type="EMBL" id="WJNH01000001">
    <property type="protein sequence ID" value="MRG84779.1"/>
    <property type="molecule type" value="Genomic_DNA"/>
</dbReference>
<dbReference type="InterPro" id="IPR026634">
    <property type="entry name" value="TPST-like"/>
</dbReference>
<sequence>MLEEKLVNYTQQIPDDYQPIFIGGAGRSGTTLLRVMLNSHPNLCSGPEFKLLPQFMDLYKQVNSSSYQPIAESYLLSSEYIQSIFATFIYNFLEPIRNYSRAQRVVEKSPHNVLVMKELVQVFPNAKFIHVIRDGRDVACSLKRMEWTNFNGEPLWYVENLENATKYWAEIITKGIEDAKSPLLNGKIKFVKYEELVSNPKNIMKKVLNFLEEQWNPSVLDYNKVQRNEEPVESSTKQVSKKLYTQSMNRWQREFTDENKEMFKNIAGSLLIQMGYEDSLNW</sequence>
<dbReference type="SUPFAM" id="SSF52540">
    <property type="entry name" value="P-loop containing nucleoside triphosphate hydrolases"/>
    <property type="match status" value="1"/>
</dbReference>
<reference evidence="2 3" key="1">
    <citation type="submission" date="2019-11" db="EMBL/GenBank/DDBJ databases">
        <authorList>
            <person name="Li J."/>
        </authorList>
    </citation>
    <scope>NUCLEOTIDE SEQUENCE [LARGE SCALE GENOMIC DNA]</scope>
    <source>
        <strain evidence="2 3">J4</strain>
    </source>
</reference>
<dbReference type="Gene3D" id="3.40.50.300">
    <property type="entry name" value="P-loop containing nucleotide triphosphate hydrolases"/>
    <property type="match status" value="1"/>
</dbReference>
<gene>
    <name evidence="2" type="ORF">GH754_00395</name>
</gene>
<evidence type="ECO:0000313" key="3">
    <source>
        <dbReference type="Proteomes" id="UP000480185"/>
    </source>
</evidence>